<accession>A0ABT8RL97</accession>
<comment type="caution">
    <text evidence="9">The sequence shown here is derived from an EMBL/GenBank/DDBJ whole genome shotgun (WGS) entry which is preliminary data.</text>
</comment>
<dbReference type="EMBL" id="JAUKUC010000001">
    <property type="protein sequence ID" value="MDO1511333.1"/>
    <property type="molecule type" value="Genomic_DNA"/>
</dbReference>
<evidence type="ECO:0000256" key="5">
    <source>
        <dbReference type="ARBA" id="ARBA00022692"/>
    </source>
</evidence>
<comment type="similarity">
    <text evidence="2">Belongs to the binding-protein-dependent transport system permease family. FecCD subfamily.</text>
</comment>
<keyword evidence="4" id="KW-1003">Cell membrane</keyword>
<comment type="subcellular location">
    <subcellularLocation>
        <location evidence="1">Cell membrane</location>
        <topology evidence="1">Multi-pass membrane protein</topology>
    </subcellularLocation>
</comment>
<feature type="transmembrane region" description="Helical" evidence="8">
    <location>
        <begin position="246"/>
        <end position="276"/>
    </location>
</feature>
<feature type="transmembrane region" description="Helical" evidence="8">
    <location>
        <begin position="316"/>
        <end position="336"/>
    </location>
</feature>
<dbReference type="InterPro" id="IPR000522">
    <property type="entry name" value="ABC_transptr_permease_BtuC"/>
</dbReference>
<organism evidence="9 10">
    <name type="scientific">Maribacter confluentis</name>
    <dbReference type="NCBI Taxonomy" id="1656093"/>
    <lineage>
        <taxon>Bacteria</taxon>
        <taxon>Pseudomonadati</taxon>
        <taxon>Bacteroidota</taxon>
        <taxon>Flavobacteriia</taxon>
        <taxon>Flavobacteriales</taxon>
        <taxon>Flavobacteriaceae</taxon>
        <taxon>Maribacter</taxon>
    </lineage>
</organism>
<dbReference type="Proteomes" id="UP001168579">
    <property type="component" value="Unassembled WGS sequence"/>
</dbReference>
<feature type="transmembrane region" description="Helical" evidence="8">
    <location>
        <begin position="127"/>
        <end position="149"/>
    </location>
</feature>
<dbReference type="PANTHER" id="PTHR30472">
    <property type="entry name" value="FERRIC ENTEROBACTIN TRANSPORT SYSTEM PERMEASE PROTEIN"/>
    <property type="match status" value="1"/>
</dbReference>
<sequence length="343" mass="36626">MLKQPTYSIHFIALLIVLFICLGLNISLGSVSISVMDTINVIFGADITDSSTSYIIWNYRIPKALTAILVGSGLALSGLLMQTLFRNPLAGPYVLGISSGASLGAALLIMGSSLFSGIMTFSAFNDIALAVAASTGSFLVLLVVLTVAVKIKDTMALLIIGLMFGSITSAIVSVLSYFTKAEKLQQYIFWEFGSLGNLTWTQLSILCLCTCIGILLSIFSIKSLNAYLLGENYAKSLGIHLKKSRYTIIIATGLLAGCITAFAGPIAFIGLAVPHLTRQLFHTTDHKILIPAVLCCGAILMLICDTIAQLPGSMSVLPINAITSLFGAPVVIWLLVRKKKMMF</sequence>
<feature type="transmembrane region" description="Helical" evidence="8">
    <location>
        <begin position="91"/>
        <end position="115"/>
    </location>
</feature>
<dbReference type="CDD" id="cd06550">
    <property type="entry name" value="TM_ABC_iron-siderophores_like"/>
    <property type="match status" value="1"/>
</dbReference>
<feature type="transmembrane region" description="Helical" evidence="8">
    <location>
        <begin position="155"/>
        <end position="178"/>
    </location>
</feature>
<dbReference type="PANTHER" id="PTHR30472:SF41">
    <property type="entry name" value="TRANSPORT SYSTEM PERMEASE PROTEIN"/>
    <property type="match status" value="1"/>
</dbReference>
<feature type="transmembrane region" description="Helical" evidence="8">
    <location>
        <begin position="288"/>
        <end position="310"/>
    </location>
</feature>
<keyword evidence="10" id="KW-1185">Reference proteome</keyword>
<evidence type="ECO:0000256" key="8">
    <source>
        <dbReference type="SAM" id="Phobius"/>
    </source>
</evidence>
<dbReference type="Pfam" id="PF01032">
    <property type="entry name" value="FecCD"/>
    <property type="match status" value="1"/>
</dbReference>
<proteinExistence type="inferred from homology"/>
<reference evidence="9" key="1">
    <citation type="journal article" date="2014" name="Int. J. Syst. Evol. Microbiol.">
        <title>Complete genome of a new Firmicutes species belonging to the dominant human colonic microbiota ('Ruminococcus bicirculans') reveals two chromosomes and a selective capacity to utilize plant glucans.</title>
        <authorList>
            <consortium name="NISC Comparative Sequencing Program"/>
            <person name="Wegmann U."/>
            <person name="Louis P."/>
            <person name="Goesmann A."/>
            <person name="Henrissat B."/>
            <person name="Duncan S.H."/>
            <person name="Flint H.J."/>
        </authorList>
    </citation>
    <scope>NUCLEOTIDE SEQUENCE</scope>
    <source>
        <strain evidence="9">CECT 8869</strain>
    </source>
</reference>
<evidence type="ECO:0000256" key="7">
    <source>
        <dbReference type="ARBA" id="ARBA00023136"/>
    </source>
</evidence>
<evidence type="ECO:0000313" key="10">
    <source>
        <dbReference type="Proteomes" id="UP001168579"/>
    </source>
</evidence>
<evidence type="ECO:0000313" key="9">
    <source>
        <dbReference type="EMBL" id="MDO1511333.1"/>
    </source>
</evidence>
<feature type="transmembrane region" description="Helical" evidence="8">
    <location>
        <begin position="12"/>
        <end position="33"/>
    </location>
</feature>
<dbReference type="SUPFAM" id="SSF81345">
    <property type="entry name" value="ABC transporter involved in vitamin B12 uptake, BtuC"/>
    <property type="match status" value="1"/>
</dbReference>
<feature type="transmembrane region" description="Helical" evidence="8">
    <location>
        <begin position="198"/>
        <end position="221"/>
    </location>
</feature>
<keyword evidence="5 8" id="KW-0812">Transmembrane</keyword>
<evidence type="ECO:0000256" key="1">
    <source>
        <dbReference type="ARBA" id="ARBA00004651"/>
    </source>
</evidence>
<keyword evidence="3" id="KW-0813">Transport</keyword>
<dbReference type="RefSeq" id="WP_304434523.1">
    <property type="nucleotide sequence ID" value="NZ_JAUKUC010000001.1"/>
</dbReference>
<keyword evidence="7 8" id="KW-0472">Membrane</keyword>
<gene>
    <name evidence="9" type="ORF">Q2T41_01475</name>
</gene>
<dbReference type="Gene3D" id="1.10.3470.10">
    <property type="entry name" value="ABC transporter involved in vitamin B12 uptake, BtuC"/>
    <property type="match status" value="1"/>
</dbReference>
<evidence type="ECO:0000256" key="4">
    <source>
        <dbReference type="ARBA" id="ARBA00022475"/>
    </source>
</evidence>
<evidence type="ECO:0000256" key="3">
    <source>
        <dbReference type="ARBA" id="ARBA00022448"/>
    </source>
</evidence>
<protein>
    <submittedName>
        <fullName evidence="9">Iron ABC transporter permease</fullName>
    </submittedName>
</protein>
<reference evidence="9" key="2">
    <citation type="submission" date="2023-06" db="EMBL/GenBank/DDBJ databases">
        <authorList>
            <person name="Lucena T."/>
            <person name="Sun Q."/>
        </authorList>
    </citation>
    <scope>NUCLEOTIDE SEQUENCE</scope>
    <source>
        <strain evidence="9">CECT 8869</strain>
    </source>
</reference>
<name>A0ABT8RL97_9FLAO</name>
<evidence type="ECO:0000256" key="2">
    <source>
        <dbReference type="ARBA" id="ARBA00007935"/>
    </source>
</evidence>
<keyword evidence="6 8" id="KW-1133">Transmembrane helix</keyword>
<feature type="transmembrane region" description="Helical" evidence="8">
    <location>
        <begin position="64"/>
        <end position="85"/>
    </location>
</feature>
<dbReference type="InterPro" id="IPR037294">
    <property type="entry name" value="ABC_BtuC-like"/>
</dbReference>
<evidence type="ECO:0000256" key="6">
    <source>
        <dbReference type="ARBA" id="ARBA00022989"/>
    </source>
</evidence>